<protein>
    <submittedName>
        <fullName evidence="1">Prefoldin beta-like</fullName>
    </submittedName>
</protein>
<keyword evidence="2" id="KW-1185">Reference proteome</keyword>
<dbReference type="EMBL" id="JXTB01000168">
    <property type="protein sequence ID" value="PON56682.1"/>
    <property type="molecule type" value="Genomic_DNA"/>
</dbReference>
<organism evidence="1 2">
    <name type="scientific">Parasponia andersonii</name>
    <name type="common">Sponia andersonii</name>
    <dbReference type="NCBI Taxonomy" id="3476"/>
    <lineage>
        <taxon>Eukaryota</taxon>
        <taxon>Viridiplantae</taxon>
        <taxon>Streptophyta</taxon>
        <taxon>Embryophyta</taxon>
        <taxon>Tracheophyta</taxon>
        <taxon>Spermatophyta</taxon>
        <taxon>Magnoliopsida</taxon>
        <taxon>eudicotyledons</taxon>
        <taxon>Gunneridae</taxon>
        <taxon>Pentapetalae</taxon>
        <taxon>rosids</taxon>
        <taxon>fabids</taxon>
        <taxon>Rosales</taxon>
        <taxon>Cannabaceae</taxon>
        <taxon>Parasponia</taxon>
    </lineage>
</organism>
<evidence type="ECO:0000313" key="1">
    <source>
        <dbReference type="EMBL" id="PON56682.1"/>
    </source>
</evidence>
<evidence type="ECO:0000313" key="2">
    <source>
        <dbReference type="Proteomes" id="UP000237105"/>
    </source>
</evidence>
<dbReference type="InterPro" id="IPR009053">
    <property type="entry name" value="Prefoldin"/>
</dbReference>
<comment type="caution">
    <text evidence="1">The sequence shown here is derived from an EMBL/GenBank/DDBJ whole genome shotgun (WGS) entry which is preliminary data.</text>
</comment>
<sequence length="86" mass="9666">MMASTSRWSSSAIEAETTQKVELIIKEIRSHEVALAELNALSSSRPVYHKNGSIYFRTTIQKATSSEQKLLDQAKSRLDKLNSIIK</sequence>
<accession>A0A2P5C6H6</accession>
<reference evidence="2" key="1">
    <citation type="submission" date="2016-06" db="EMBL/GenBank/DDBJ databases">
        <title>Parallel loss of symbiosis genes in relatives of nitrogen-fixing non-legume Parasponia.</title>
        <authorList>
            <person name="Van Velzen R."/>
            <person name="Holmer R."/>
            <person name="Bu F."/>
            <person name="Rutten L."/>
            <person name="Van Zeijl A."/>
            <person name="Liu W."/>
            <person name="Santuari L."/>
            <person name="Cao Q."/>
            <person name="Sharma T."/>
            <person name="Shen D."/>
            <person name="Roswanjaya Y."/>
            <person name="Wardhani T."/>
            <person name="Kalhor M.S."/>
            <person name="Jansen J."/>
            <person name="Van den Hoogen J."/>
            <person name="Gungor B."/>
            <person name="Hartog M."/>
            <person name="Hontelez J."/>
            <person name="Verver J."/>
            <person name="Yang W.-C."/>
            <person name="Schijlen E."/>
            <person name="Repin R."/>
            <person name="Schilthuizen M."/>
            <person name="Schranz E."/>
            <person name="Heidstra R."/>
            <person name="Miyata K."/>
            <person name="Fedorova E."/>
            <person name="Kohlen W."/>
            <person name="Bisseling T."/>
            <person name="Smit S."/>
            <person name="Geurts R."/>
        </authorList>
    </citation>
    <scope>NUCLEOTIDE SEQUENCE [LARGE SCALE GENOMIC DNA]</scope>
    <source>
        <strain evidence="2">cv. WU1-14</strain>
    </source>
</reference>
<name>A0A2P5C6H6_PARAD</name>
<proteinExistence type="predicted"/>
<dbReference type="AlphaFoldDB" id="A0A2P5C6H6"/>
<dbReference type="GO" id="GO:0009409">
    <property type="term" value="P:response to cold"/>
    <property type="evidence" value="ECO:0007669"/>
    <property type="project" value="UniProtKB-ARBA"/>
</dbReference>
<dbReference type="OrthoDB" id="1894836at2759"/>
<dbReference type="GO" id="GO:0006457">
    <property type="term" value="P:protein folding"/>
    <property type="evidence" value="ECO:0007669"/>
    <property type="project" value="UniProtKB-ARBA"/>
</dbReference>
<dbReference type="SUPFAM" id="SSF46579">
    <property type="entry name" value="Prefoldin"/>
    <property type="match status" value="1"/>
</dbReference>
<dbReference type="Gene3D" id="1.10.287.370">
    <property type="match status" value="1"/>
</dbReference>
<dbReference type="STRING" id="3476.A0A2P5C6H6"/>
<gene>
    <name evidence="1" type="ORF">PanWU01x14_179000</name>
</gene>
<dbReference type="Proteomes" id="UP000237105">
    <property type="component" value="Unassembled WGS sequence"/>
</dbReference>